<comment type="caution">
    <text evidence="6">The sequence shown here is derived from an EMBL/GenBank/DDBJ whole genome shotgun (WGS) entry which is preliminary data.</text>
</comment>
<dbReference type="InterPro" id="IPR037923">
    <property type="entry name" value="HTH-like"/>
</dbReference>
<dbReference type="InterPro" id="IPR020449">
    <property type="entry name" value="Tscrpt_reg_AraC-type_HTH"/>
</dbReference>
<evidence type="ECO:0000313" key="7">
    <source>
        <dbReference type="Proteomes" id="UP000597444"/>
    </source>
</evidence>
<dbReference type="SMART" id="SM00342">
    <property type="entry name" value="HTH_ARAC"/>
    <property type="match status" value="1"/>
</dbReference>
<evidence type="ECO:0000256" key="2">
    <source>
        <dbReference type="ARBA" id="ARBA00023125"/>
    </source>
</evidence>
<keyword evidence="2" id="KW-0238">DNA-binding</keyword>
<evidence type="ECO:0000256" key="1">
    <source>
        <dbReference type="ARBA" id="ARBA00023015"/>
    </source>
</evidence>
<sequence length="301" mass="34163">MEAIKEHSELSYYNICLDQTELIKMNSVTASHCKHFIEKYVIGITISGARRIEYRNIVSEGVGGGSIYVLEPGETLISQAKNLTCQHLYVEPVLLQRIAEGIDEQGKPLPHFRLPRILDASLYATLHALYARFADPISHLQRREMLFHALGNLLLSYSENRSTPRRLGWERPAIKRVKAYMDEHYAEEISLEDLACIANLSAFHLARIFRQAIGLPPHAYQAQVRLDHARRLLSQGLSVSYVASETGFFDQAHFTHQFKRYFGVTPGTYMKTARFYSLADTESAPLANTDELRSVFSSSPE</sequence>
<dbReference type="InterPro" id="IPR050204">
    <property type="entry name" value="AraC_XylS_family_regulators"/>
</dbReference>
<dbReference type="GO" id="GO:0003700">
    <property type="term" value="F:DNA-binding transcription factor activity"/>
    <property type="evidence" value="ECO:0007669"/>
    <property type="project" value="InterPro"/>
</dbReference>
<keyword evidence="1" id="KW-0805">Transcription regulation</keyword>
<dbReference type="Pfam" id="PF12833">
    <property type="entry name" value="HTH_18"/>
    <property type="match status" value="1"/>
</dbReference>
<dbReference type="InterPro" id="IPR018062">
    <property type="entry name" value="HTH_AraC-typ_CS"/>
</dbReference>
<dbReference type="Proteomes" id="UP000597444">
    <property type="component" value="Unassembled WGS sequence"/>
</dbReference>
<dbReference type="PANTHER" id="PTHR46796:SF2">
    <property type="entry name" value="TRANSCRIPTIONAL REGULATORY PROTEIN"/>
    <property type="match status" value="1"/>
</dbReference>
<accession>A0A8J3IME4</accession>
<dbReference type="EMBL" id="BNJK01000001">
    <property type="protein sequence ID" value="GHO95090.1"/>
    <property type="molecule type" value="Genomic_DNA"/>
</dbReference>
<dbReference type="InterPro" id="IPR003313">
    <property type="entry name" value="AraC-bd"/>
</dbReference>
<dbReference type="InterPro" id="IPR018060">
    <property type="entry name" value="HTH_AraC"/>
</dbReference>
<organism evidence="6 7">
    <name type="scientific">Reticulibacter mediterranei</name>
    <dbReference type="NCBI Taxonomy" id="2778369"/>
    <lineage>
        <taxon>Bacteria</taxon>
        <taxon>Bacillati</taxon>
        <taxon>Chloroflexota</taxon>
        <taxon>Ktedonobacteria</taxon>
        <taxon>Ktedonobacterales</taxon>
        <taxon>Reticulibacteraceae</taxon>
        <taxon>Reticulibacter</taxon>
    </lineage>
</organism>
<dbReference type="RefSeq" id="WP_220205793.1">
    <property type="nucleotide sequence ID" value="NZ_BNJK01000001.1"/>
</dbReference>
<dbReference type="Pfam" id="PF02311">
    <property type="entry name" value="AraC_binding"/>
    <property type="match status" value="1"/>
</dbReference>
<dbReference type="SUPFAM" id="SSF51215">
    <property type="entry name" value="Regulatory protein AraC"/>
    <property type="match status" value="1"/>
</dbReference>
<dbReference type="Gene3D" id="1.10.10.60">
    <property type="entry name" value="Homeodomain-like"/>
    <property type="match status" value="2"/>
</dbReference>
<evidence type="ECO:0000259" key="5">
    <source>
        <dbReference type="PROSITE" id="PS01124"/>
    </source>
</evidence>
<dbReference type="SUPFAM" id="SSF46689">
    <property type="entry name" value="Homeodomain-like"/>
    <property type="match status" value="2"/>
</dbReference>
<gene>
    <name evidence="6" type="ORF">KSF_051380</name>
</gene>
<evidence type="ECO:0000313" key="6">
    <source>
        <dbReference type="EMBL" id="GHO95090.1"/>
    </source>
</evidence>
<dbReference type="PROSITE" id="PS01124">
    <property type="entry name" value="HTH_ARAC_FAMILY_2"/>
    <property type="match status" value="1"/>
</dbReference>
<feature type="domain" description="HTH araC/xylS-type" evidence="5">
    <location>
        <begin position="175"/>
        <end position="272"/>
    </location>
</feature>
<name>A0A8J3IME4_9CHLR</name>
<evidence type="ECO:0000256" key="3">
    <source>
        <dbReference type="ARBA" id="ARBA00023159"/>
    </source>
</evidence>
<dbReference type="PRINTS" id="PR00032">
    <property type="entry name" value="HTHARAC"/>
</dbReference>
<keyword evidence="4" id="KW-0804">Transcription</keyword>
<protein>
    <submittedName>
        <fullName evidence="6">AraC family transcriptional regulator</fullName>
    </submittedName>
</protein>
<proteinExistence type="predicted"/>
<dbReference type="PANTHER" id="PTHR46796">
    <property type="entry name" value="HTH-TYPE TRANSCRIPTIONAL ACTIVATOR RHAS-RELATED"/>
    <property type="match status" value="1"/>
</dbReference>
<keyword evidence="7" id="KW-1185">Reference proteome</keyword>
<evidence type="ECO:0000256" key="4">
    <source>
        <dbReference type="ARBA" id="ARBA00023163"/>
    </source>
</evidence>
<dbReference type="GO" id="GO:0043565">
    <property type="term" value="F:sequence-specific DNA binding"/>
    <property type="evidence" value="ECO:0007669"/>
    <property type="project" value="InterPro"/>
</dbReference>
<keyword evidence="3" id="KW-0010">Activator</keyword>
<dbReference type="InterPro" id="IPR009057">
    <property type="entry name" value="Homeodomain-like_sf"/>
</dbReference>
<dbReference type="AlphaFoldDB" id="A0A8J3IME4"/>
<dbReference type="PROSITE" id="PS00041">
    <property type="entry name" value="HTH_ARAC_FAMILY_1"/>
    <property type="match status" value="1"/>
</dbReference>
<reference evidence="6" key="1">
    <citation type="submission" date="2020-10" db="EMBL/GenBank/DDBJ databases">
        <title>Taxonomic study of unclassified bacteria belonging to the class Ktedonobacteria.</title>
        <authorList>
            <person name="Yabe S."/>
            <person name="Wang C.M."/>
            <person name="Zheng Y."/>
            <person name="Sakai Y."/>
            <person name="Cavaletti L."/>
            <person name="Monciardini P."/>
            <person name="Donadio S."/>
        </authorList>
    </citation>
    <scope>NUCLEOTIDE SEQUENCE</scope>
    <source>
        <strain evidence="6">ID150040</strain>
    </source>
</reference>